<keyword evidence="2" id="KW-1185">Reference proteome</keyword>
<dbReference type="EMBL" id="LAQJ01000116">
    <property type="protein sequence ID" value="KKO20308.1"/>
    <property type="molecule type" value="Genomic_DNA"/>
</dbReference>
<protein>
    <submittedName>
        <fullName evidence="1">Uncharacterized protein</fullName>
    </submittedName>
</protein>
<proteinExistence type="predicted"/>
<evidence type="ECO:0000313" key="1">
    <source>
        <dbReference type="EMBL" id="KKO20308.1"/>
    </source>
</evidence>
<evidence type="ECO:0000313" key="2">
    <source>
        <dbReference type="Proteomes" id="UP000034954"/>
    </source>
</evidence>
<dbReference type="AlphaFoldDB" id="A0A0M2UW65"/>
<comment type="caution">
    <text evidence="1">The sequence shown here is derived from an EMBL/GenBank/DDBJ whole genome shotgun (WGS) entry which is preliminary data.</text>
</comment>
<dbReference type="Proteomes" id="UP000034954">
    <property type="component" value="Unassembled WGS sequence"/>
</dbReference>
<gene>
    <name evidence="1" type="ORF">BROFUL_00940</name>
</gene>
<name>A0A0M2UW65_9BACT</name>
<sequence>MEKKRRLRDEYRFPGFGSKAEIKGIFGDSKARVIQLKRTQKNGMRVLWKNSWELLRQEGALDTGFILWRCKDLPGSRGAASIMSEV</sequence>
<accession>A0A0M2UW65</accession>
<organism evidence="1 2">
    <name type="scientific">Candidatus Brocadia fulgida</name>
    <dbReference type="NCBI Taxonomy" id="380242"/>
    <lineage>
        <taxon>Bacteria</taxon>
        <taxon>Pseudomonadati</taxon>
        <taxon>Planctomycetota</taxon>
        <taxon>Candidatus Brocadiia</taxon>
        <taxon>Candidatus Brocadiales</taxon>
        <taxon>Candidatus Brocadiaceae</taxon>
        <taxon>Candidatus Brocadia</taxon>
    </lineage>
</organism>
<reference evidence="1 2" key="1">
    <citation type="journal article" date="2013" name="BMC Microbiol.">
        <title>Identification of the type II cytochrome c maturation pathway in anammox bacteria by comparative genomics.</title>
        <authorList>
            <person name="Ferousi C."/>
            <person name="Speth D.R."/>
            <person name="Reimann J."/>
            <person name="Op den Camp H.J."/>
            <person name="Allen J.W."/>
            <person name="Keltjens J.T."/>
            <person name="Jetten M.S."/>
        </authorList>
    </citation>
    <scope>NUCLEOTIDE SEQUENCE [LARGE SCALE GENOMIC DNA]</scope>
    <source>
        <strain evidence="1">RU1</strain>
    </source>
</reference>